<gene>
    <name evidence="1" type="ORF">PIB30_014956</name>
</gene>
<protein>
    <submittedName>
        <fullName evidence="1">Uncharacterized protein</fullName>
    </submittedName>
</protein>
<sequence length="149" mass="16558">MLETKIIFYPLRNKQGAVTSKQNTCPHALHTTYFSTHVDKLTINTRVVPIVITSCGDYPMNFTLFSYRRQNPFHLKQSGTPSSGVDAAAAIILIVAAASDWSSSAVRRQSTACCRRRLEKVHQRRCRCRDAPSSFDNSGAVYALSSVMS</sequence>
<name>A0ABU6W5I4_9FABA</name>
<reference evidence="1 2" key="1">
    <citation type="journal article" date="2023" name="Plants (Basel)">
        <title>Bridging the Gap: Combining Genomics and Transcriptomics Approaches to Understand Stylosanthes scabra, an Orphan Legume from the Brazilian Caatinga.</title>
        <authorList>
            <person name="Ferreira-Neto J.R.C."/>
            <person name="da Silva M.D."/>
            <person name="Binneck E."/>
            <person name="de Melo N.F."/>
            <person name="da Silva R.H."/>
            <person name="de Melo A.L.T.M."/>
            <person name="Pandolfi V."/>
            <person name="Bustamante F.O."/>
            <person name="Brasileiro-Vidal A.C."/>
            <person name="Benko-Iseppon A.M."/>
        </authorList>
    </citation>
    <scope>NUCLEOTIDE SEQUENCE [LARGE SCALE GENOMIC DNA]</scope>
    <source>
        <tissue evidence="1">Leaves</tissue>
    </source>
</reference>
<dbReference type="EMBL" id="JASCZI010181283">
    <property type="protein sequence ID" value="MED6180977.1"/>
    <property type="molecule type" value="Genomic_DNA"/>
</dbReference>
<accession>A0ABU6W5I4</accession>
<evidence type="ECO:0000313" key="2">
    <source>
        <dbReference type="Proteomes" id="UP001341840"/>
    </source>
</evidence>
<organism evidence="1 2">
    <name type="scientific">Stylosanthes scabra</name>
    <dbReference type="NCBI Taxonomy" id="79078"/>
    <lineage>
        <taxon>Eukaryota</taxon>
        <taxon>Viridiplantae</taxon>
        <taxon>Streptophyta</taxon>
        <taxon>Embryophyta</taxon>
        <taxon>Tracheophyta</taxon>
        <taxon>Spermatophyta</taxon>
        <taxon>Magnoliopsida</taxon>
        <taxon>eudicotyledons</taxon>
        <taxon>Gunneridae</taxon>
        <taxon>Pentapetalae</taxon>
        <taxon>rosids</taxon>
        <taxon>fabids</taxon>
        <taxon>Fabales</taxon>
        <taxon>Fabaceae</taxon>
        <taxon>Papilionoideae</taxon>
        <taxon>50 kb inversion clade</taxon>
        <taxon>dalbergioids sensu lato</taxon>
        <taxon>Dalbergieae</taxon>
        <taxon>Pterocarpus clade</taxon>
        <taxon>Stylosanthes</taxon>
    </lineage>
</organism>
<comment type="caution">
    <text evidence="1">The sequence shown here is derived from an EMBL/GenBank/DDBJ whole genome shotgun (WGS) entry which is preliminary data.</text>
</comment>
<keyword evidence="2" id="KW-1185">Reference proteome</keyword>
<dbReference type="Proteomes" id="UP001341840">
    <property type="component" value="Unassembled WGS sequence"/>
</dbReference>
<evidence type="ECO:0000313" key="1">
    <source>
        <dbReference type="EMBL" id="MED6180977.1"/>
    </source>
</evidence>
<proteinExistence type="predicted"/>